<evidence type="ECO:0000256" key="2">
    <source>
        <dbReference type="ARBA" id="ARBA00010448"/>
    </source>
</evidence>
<dbReference type="GO" id="GO:0005886">
    <property type="term" value="C:plasma membrane"/>
    <property type="evidence" value="ECO:0007669"/>
    <property type="project" value="Ensembl"/>
</dbReference>
<dbReference type="Gene3D" id="2.80.10.50">
    <property type="match status" value="1"/>
</dbReference>
<protein>
    <recommendedName>
        <fullName evidence="4">Interleukin-1</fullName>
    </recommendedName>
</protein>
<dbReference type="InterPro" id="IPR008996">
    <property type="entry name" value="IL1/FGF"/>
</dbReference>
<dbReference type="GO" id="GO:0071222">
    <property type="term" value="P:cellular response to lipopolysaccharide"/>
    <property type="evidence" value="ECO:0007669"/>
    <property type="project" value="TreeGrafter"/>
</dbReference>
<evidence type="ECO:0000313" key="5">
    <source>
        <dbReference type="Ensembl" id="ENSNGAP00000016353.1"/>
    </source>
</evidence>
<comment type="similarity">
    <text evidence="2 4">Belongs to the IL-1 family.</text>
</comment>
<dbReference type="Pfam" id="PF00340">
    <property type="entry name" value="IL1"/>
    <property type="match status" value="1"/>
</dbReference>
<dbReference type="CDD" id="cd23300">
    <property type="entry name" value="beta-trefoil_IL36"/>
    <property type="match status" value="1"/>
</dbReference>
<evidence type="ECO:0000256" key="4">
    <source>
        <dbReference type="RuleBase" id="RU003753"/>
    </source>
</evidence>
<dbReference type="PANTHER" id="PTHR10078:SF27">
    <property type="entry name" value="INTERLEUKIN-36 GAMMA"/>
    <property type="match status" value="1"/>
</dbReference>
<dbReference type="InterPro" id="IPR000975">
    <property type="entry name" value="IL-1_fam"/>
</dbReference>
<reference evidence="5" key="2">
    <citation type="submission" date="2025-09" db="UniProtKB">
        <authorList>
            <consortium name="Ensembl"/>
        </authorList>
    </citation>
    <scope>IDENTIFICATION</scope>
</reference>
<dbReference type="GO" id="GO:0005125">
    <property type="term" value="F:cytokine activity"/>
    <property type="evidence" value="ECO:0007669"/>
    <property type="project" value="UniProtKB-UniRule"/>
</dbReference>
<dbReference type="PRINTS" id="PR00264">
    <property type="entry name" value="INTERLEUKIN1"/>
</dbReference>
<dbReference type="Ensembl" id="ENSNGAT00000021968.1">
    <property type="protein sequence ID" value="ENSNGAP00000016353.1"/>
    <property type="gene ID" value="ENSNGAG00000017114.1"/>
</dbReference>
<evidence type="ECO:0000256" key="3">
    <source>
        <dbReference type="ARBA" id="ARBA00022525"/>
    </source>
</evidence>
<dbReference type="GO" id="GO:0010628">
    <property type="term" value="P:positive regulation of gene expression"/>
    <property type="evidence" value="ECO:0007669"/>
    <property type="project" value="TreeGrafter"/>
</dbReference>
<dbReference type="PRINTS" id="PR01360">
    <property type="entry name" value="INTRLEUKIN1X"/>
</dbReference>
<name>A0A8C6RC72_NANGA</name>
<dbReference type="GO" id="GO:0005149">
    <property type="term" value="F:interleukin-1 receptor binding"/>
    <property type="evidence" value="ECO:0007669"/>
    <property type="project" value="UniProtKB-UniRule"/>
</dbReference>
<dbReference type="GeneTree" id="ENSGT00950000182943"/>
<dbReference type="FunFam" id="2.80.10.50:FF:000013">
    <property type="entry name" value="Interleukin-1"/>
    <property type="match status" value="1"/>
</dbReference>
<proteinExistence type="inferred from homology"/>
<dbReference type="OMA" id="MCLFCED"/>
<dbReference type="GO" id="GO:0005615">
    <property type="term" value="C:extracellular space"/>
    <property type="evidence" value="ECO:0007669"/>
    <property type="project" value="InterPro"/>
</dbReference>
<dbReference type="InterPro" id="IPR003297">
    <property type="entry name" value="IL-1RA/IL-36"/>
</dbReference>
<dbReference type="Proteomes" id="UP000694381">
    <property type="component" value="Unassembled WGS sequence"/>
</dbReference>
<dbReference type="SMART" id="SM00125">
    <property type="entry name" value="IL1"/>
    <property type="match status" value="1"/>
</dbReference>
<evidence type="ECO:0000256" key="1">
    <source>
        <dbReference type="ARBA" id="ARBA00004613"/>
    </source>
</evidence>
<comment type="subcellular location">
    <subcellularLocation>
        <location evidence="1 4">Secreted</location>
    </subcellularLocation>
</comment>
<evidence type="ECO:0000313" key="6">
    <source>
        <dbReference type="Proteomes" id="UP000694381"/>
    </source>
</evidence>
<dbReference type="GO" id="GO:0005829">
    <property type="term" value="C:cytosol"/>
    <property type="evidence" value="ECO:0007669"/>
    <property type="project" value="Ensembl"/>
</dbReference>
<keyword evidence="6" id="KW-1185">Reference proteome</keyword>
<organism evidence="5 6">
    <name type="scientific">Nannospalax galili</name>
    <name type="common">Northern Israeli blind subterranean mole rat</name>
    <name type="synonym">Spalax galili</name>
    <dbReference type="NCBI Taxonomy" id="1026970"/>
    <lineage>
        <taxon>Eukaryota</taxon>
        <taxon>Metazoa</taxon>
        <taxon>Chordata</taxon>
        <taxon>Craniata</taxon>
        <taxon>Vertebrata</taxon>
        <taxon>Euteleostomi</taxon>
        <taxon>Mammalia</taxon>
        <taxon>Eutheria</taxon>
        <taxon>Euarchontoglires</taxon>
        <taxon>Glires</taxon>
        <taxon>Rodentia</taxon>
        <taxon>Myomorpha</taxon>
        <taxon>Muroidea</taxon>
        <taxon>Spalacidae</taxon>
        <taxon>Spalacinae</taxon>
        <taxon>Nannospalax</taxon>
    </lineage>
</organism>
<dbReference type="GO" id="GO:0019221">
    <property type="term" value="P:cytokine-mediated signaling pathway"/>
    <property type="evidence" value="ECO:0007669"/>
    <property type="project" value="TreeGrafter"/>
</dbReference>
<dbReference type="GO" id="GO:0002437">
    <property type="term" value="P:inflammatory response to antigenic stimulus"/>
    <property type="evidence" value="ECO:0007669"/>
    <property type="project" value="TreeGrafter"/>
</dbReference>
<dbReference type="GO" id="GO:0005654">
    <property type="term" value="C:nucleoplasm"/>
    <property type="evidence" value="ECO:0007669"/>
    <property type="project" value="Ensembl"/>
</dbReference>
<keyword evidence="3 4" id="KW-0964">Secreted</keyword>
<dbReference type="PANTHER" id="PTHR10078">
    <property type="entry name" value="INTERLEUKIN-1 FAMILY MEMBER"/>
    <property type="match status" value="1"/>
</dbReference>
<dbReference type="AlphaFoldDB" id="A0A8C6RC72"/>
<reference evidence="5" key="1">
    <citation type="submission" date="2025-08" db="UniProtKB">
        <authorList>
            <consortium name="Ensembl"/>
        </authorList>
    </citation>
    <scope>IDENTIFICATION</scope>
</reference>
<gene>
    <name evidence="5" type="primary">LOC103750889</name>
</gene>
<sequence length="189" mass="20962">MKNNEEKIFNGGDVGLGSWRAGLLASIAIFSEYLNILSSSSDMTGSVSDLDHQVWILQGQMLVTVPRTNSVASVTVTVLPCKYPESLEQGKGNPIYLGIQNPDMCLCCEETDGQPTLQLKEEKILDLYNQPEPVKPFLFYHAQTGTTSTFESVAFSGWFIASSKKGQPIFLTSEQGKSYNINFNFYRKP</sequence>
<dbReference type="SUPFAM" id="SSF50353">
    <property type="entry name" value="Cytokine"/>
    <property type="match status" value="1"/>
</dbReference>
<accession>A0A8C6RC72</accession>